<evidence type="ECO:0000313" key="2">
    <source>
        <dbReference type="EMBL" id="SNB64710.1"/>
    </source>
</evidence>
<reference evidence="2 3" key="1">
    <citation type="submission" date="2017-06" db="EMBL/GenBank/DDBJ databases">
        <authorList>
            <person name="Kim H.J."/>
            <person name="Triplett B.A."/>
        </authorList>
    </citation>
    <scope>NUCLEOTIDE SEQUENCE [LARGE SCALE GENOMIC DNA]</scope>
    <source>
        <strain evidence="2 3">B29T1</strain>
    </source>
</reference>
<accession>A0A212QYC2</accession>
<evidence type="ECO:0000313" key="3">
    <source>
        <dbReference type="Proteomes" id="UP000197065"/>
    </source>
</evidence>
<protein>
    <submittedName>
        <fullName evidence="2">Uncharacterized protein</fullName>
    </submittedName>
</protein>
<proteinExistence type="predicted"/>
<dbReference type="AlphaFoldDB" id="A0A212QYC2"/>
<dbReference type="Proteomes" id="UP000197065">
    <property type="component" value="Unassembled WGS sequence"/>
</dbReference>
<organism evidence="2 3">
    <name type="scientific">Arboricoccus pini</name>
    <dbReference type="NCBI Taxonomy" id="1963835"/>
    <lineage>
        <taxon>Bacteria</taxon>
        <taxon>Pseudomonadati</taxon>
        <taxon>Pseudomonadota</taxon>
        <taxon>Alphaproteobacteria</taxon>
        <taxon>Geminicoccales</taxon>
        <taxon>Geminicoccaceae</taxon>
        <taxon>Arboricoccus</taxon>
    </lineage>
</organism>
<feature type="region of interest" description="Disordered" evidence="1">
    <location>
        <begin position="1"/>
        <end position="62"/>
    </location>
</feature>
<keyword evidence="3" id="KW-1185">Reference proteome</keyword>
<name>A0A212QYC2_9PROT</name>
<feature type="compositionally biased region" description="Polar residues" evidence="1">
    <location>
        <begin position="20"/>
        <end position="30"/>
    </location>
</feature>
<evidence type="ECO:0000256" key="1">
    <source>
        <dbReference type="SAM" id="MobiDB-lite"/>
    </source>
</evidence>
<dbReference type="EMBL" id="FYEH01000004">
    <property type="protein sequence ID" value="SNB64710.1"/>
    <property type="molecule type" value="Genomic_DNA"/>
</dbReference>
<feature type="compositionally biased region" description="Basic and acidic residues" evidence="1">
    <location>
        <begin position="41"/>
        <end position="56"/>
    </location>
</feature>
<gene>
    <name evidence="2" type="ORF">SAMN07250955_104127</name>
</gene>
<dbReference type="RefSeq" id="WP_088560713.1">
    <property type="nucleotide sequence ID" value="NZ_FYEH01000004.1"/>
</dbReference>
<sequence length="62" mass="6947">MTTERPIQPTDPEKEPKTHATGQKDQQQPREQPYQESYGKTGRDPRGEGRPSDTAKGRAKPA</sequence>